<dbReference type="PANTHER" id="PTHR10562">
    <property type="entry name" value="SMALL UBIQUITIN-RELATED MODIFIER"/>
    <property type="match status" value="1"/>
</dbReference>
<sequence length="98" mass="10911">MADQEASGENKPQPKQEGQVINLIVKDQQGSEVHFKVKSHTKLEKVMKAYCDKKAIEQTAVRFVFDGQRVNPQSTPQNLGMEDGDIIDCFMEQIGGSS</sequence>
<dbReference type="Proteomes" id="UP000256970">
    <property type="component" value="Unassembled WGS sequence"/>
</dbReference>
<organism evidence="2 3">
    <name type="scientific">Tetradesmus obliquus</name>
    <name type="common">Green alga</name>
    <name type="synonym">Acutodesmus obliquus</name>
    <dbReference type="NCBI Taxonomy" id="3088"/>
    <lineage>
        <taxon>Eukaryota</taxon>
        <taxon>Viridiplantae</taxon>
        <taxon>Chlorophyta</taxon>
        <taxon>core chlorophytes</taxon>
        <taxon>Chlorophyceae</taxon>
        <taxon>CS clade</taxon>
        <taxon>Sphaeropleales</taxon>
        <taxon>Scenedesmaceae</taxon>
        <taxon>Tetradesmus</taxon>
    </lineage>
</organism>
<keyword evidence="3" id="KW-1185">Reference proteome</keyword>
<comment type="subcellular location">
    <subcellularLocation>
        <location evidence="1">Nucleus</location>
    </subcellularLocation>
</comment>
<dbReference type="GO" id="GO:0005634">
    <property type="term" value="C:nucleus"/>
    <property type="evidence" value="ECO:0007669"/>
    <property type="project" value="UniProtKB-SubCell"/>
</dbReference>
<reference evidence="2 3" key="1">
    <citation type="submission" date="2016-10" db="EMBL/GenBank/DDBJ databases">
        <authorList>
            <person name="Cai Z."/>
        </authorList>
    </citation>
    <scope>NUCLEOTIDE SEQUENCE [LARGE SCALE GENOMIC DNA]</scope>
</reference>
<keyword evidence="1" id="KW-0539">Nucleus</keyword>
<dbReference type="EMBL" id="FNXT01001088">
    <property type="protein sequence ID" value="SZX71927.1"/>
    <property type="molecule type" value="Genomic_DNA"/>
</dbReference>
<dbReference type="InterPro" id="IPR029071">
    <property type="entry name" value="Ubiquitin-like_domsf"/>
</dbReference>
<comment type="similarity">
    <text evidence="1">Belongs to the ubiquitin family. SUMO subfamily.</text>
</comment>
<accession>A0A383W2Q2</accession>
<proteinExistence type="inferred from homology"/>
<dbReference type="STRING" id="3088.A0A383W2Q2"/>
<dbReference type="Pfam" id="PF11976">
    <property type="entry name" value="Rad60-SLD"/>
    <property type="match status" value="1"/>
</dbReference>
<dbReference type="FunFam" id="3.10.20.90:FF:000202">
    <property type="entry name" value="Small ubiquitin-related modifier I"/>
    <property type="match status" value="1"/>
</dbReference>
<dbReference type="InterPro" id="IPR022617">
    <property type="entry name" value="Rad60/SUMO-like_dom"/>
</dbReference>
<dbReference type="SMART" id="SM00213">
    <property type="entry name" value="UBQ"/>
    <property type="match status" value="1"/>
</dbReference>
<dbReference type="InterPro" id="IPR000626">
    <property type="entry name" value="Ubiquitin-like_dom"/>
</dbReference>
<protein>
    <recommendedName>
        <fullName evidence="1">Small ubiquitin-related modifier</fullName>
        <shortName evidence="1">SUMO</shortName>
    </recommendedName>
</protein>
<name>A0A383W2Q2_TETOB</name>
<evidence type="ECO:0000313" key="3">
    <source>
        <dbReference type="Proteomes" id="UP000256970"/>
    </source>
</evidence>
<dbReference type="PROSITE" id="PS50053">
    <property type="entry name" value="UBIQUITIN_2"/>
    <property type="match status" value="1"/>
</dbReference>
<dbReference type="AlphaFoldDB" id="A0A383W2Q2"/>
<evidence type="ECO:0000313" key="2">
    <source>
        <dbReference type="EMBL" id="SZX71927.1"/>
    </source>
</evidence>
<dbReference type="SUPFAM" id="SSF54236">
    <property type="entry name" value="Ubiquitin-like"/>
    <property type="match status" value="1"/>
</dbReference>
<evidence type="ECO:0000256" key="1">
    <source>
        <dbReference type="RuleBase" id="RU361190"/>
    </source>
</evidence>
<keyword evidence="1" id="KW-0833">Ubl conjugation pathway</keyword>
<dbReference type="Gene3D" id="3.10.20.90">
    <property type="entry name" value="Phosphatidylinositol 3-kinase Catalytic Subunit, Chain A, domain 1"/>
    <property type="match status" value="1"/>
</dbReference>
<gene>
    <name evidence="2" type="ORF">BQ4739_LOCUS12031</name>
</gene>